<reference evidence="2" key="2">
    <citation type="submission" date="2020-02" db="EMBL/GenBank/DDBJ databases">
        <authorList>
            <consortium name="NCBI Pathogen Detection Project"/>
        </authorList>
    </citation>
    <scope>NUCLEOTIDE SEQUENCE</scope>
    <source>
        <strain evidence="2">MA.CK_94/00001630</strain>
    </source>
</reference>
<organism evidence="2">
    <name type="scientific">Salmonella enterica</name>
    <name type="common">Salmonella choleraesuis</name>
    <dbReference type="NCBI Taxonomy" id="28901"/>
    <lineage>
        <taxon>Bacteria</taxon>
        <taxon>Pseudomonadati</taxon>
        <taxon>Pseudomonadota</taxon>
        <taxon>Gammaproteobacteria</taxon>
        <taxon>Enterobacterales</taxon>
        <taxon>Enterobacteriaceae</taxon>
        <taxon>Salmonella</taxon>
    </lineage>
</organism>
<proteinExistence type="predicted"/>
<name>A0A759YM76_SALER</name>
<sequence>MSNVIFTYNEESALSAGAGGFISENGAYIITISEAELKQNTDNQARFIEFSGEAEDGRKVQYLSICSVKKDGTPNAFGENMINAMMGCAGISILTQHMVSASKFIAPEFTGKRIGLVLQKVLRSKKDGSDTYGMEIRIPFIADTRQTLKERKDGVKPEFVDKISASLKDRDNRNKGNEHQTAQDSQYYGGMDY</sequence>
<dbReference type="AlphaFoldDB" id="A0A759YM76"/>
<protein>
    <submittedName>
        <fullName evidence="2">DUF669 domain-containing protein</fullName>
    </submittedName>
</protein>
<comment type="caution">
    <text evidence="2">The sequence shown here is derived from an EMBL/GenBank/DDBJ whole genome shotgun (WGS) entry which is preliminary data.</text>
</comment>
<evidence type="ECO:0000313" key="2">
    <source>
        <dbReference type="EMBL" id="HAG2283327.1"/>
    </source>
</evidence>
<dbReference type="EMBL" id="DAAXRP010000013">
    <property type="protein sequence ID" value="HAG2283327.1"/>
    <property type="molecule type" value="Genomic_DNA"/>
</dbReference>
<gene>
    <name evidence="2" type="ORF">G8W61_003657</name>
</gene>
<evidence type="ECO:0000256" key="1">
    <source>
        <dbReference type="SAM" id="MobiDB-lite"/>
    </source>
</evidence>
<feature type="region of interest" description="Disordered" evidence="1">
    <location>
        <begin position="164"/>
        <end position="193"/>
    </location>
</feature>
<feature type="compositionally biased region" description="Basic and acidic residues" evidence="1">
    <location>
        <begin position="164"/>
        <end position="178"/>
    </location>
</feature>
<reference evidence="2" key="1">
    <citation type="journal article" date="2018" name="Genome Biol.">
        <title>SKESA: strategic k-mer extension for scrupulous assemblies.</title>
        <authorList>
            <person name="Souvorov A."/>
            <person name="Agarwala R."/>
            <person name="Lipman D.J."/>
        </authorList>
    </citation>
    <scope>NUCLEOTIDE SEQUENCE</scope>
    <source>
        <strain evidence="2">MA.CK_94/00001630</strain>
    </source>
</reference>
<accession>A0A759YM76</accession>